<dbReference type="InterPro" id="IPR011992">
    <property type="entry name" value="EF-hand-dom_pair"/>
</dbReference>
<dbReference type="Proteomes" id="UP000039865">
    <property type="component" value="Unassembled WGS sequence"/>
</dbReference>
<name>A0A078AHD9_STYLE</name>
<gene>
    <name evidence="2" type="primary">Contig10434.g11130</name>
    <name evidence="2" type="ORF">STYLEM_9249</name>
</gene>
<dbReference type="EMBL" id="CCKQ01008787">
    <property type="protein sequence ID" value="CDW80253.1"/>
    <property type="molecule type" value="Genomic_DNA"/>
</dbReference>
<evidence type="ECO:0000313" key="2">
    <source>
        <dbReference type="EMBL" id="CDW80253.1"/>
    </source>
</evidence>
<reference evidence="2 3" key="1">
    <citation type="submission" date="2014-06" db="EMBL/GenBank/DDBJ databases">
        <authorList>
            <person name="Swart Estienne"/>
        </authorList>
    </citation>
    <scope>NUCLEOTIDE SEQUENCE [LARGE SCALE GENOMIC DNA]</scope>
    <source>
        <strain evidence="2 3">130c</strain>
    </source>
</reference>
<evidence type="ECO:0000256" key="1">
    <source>
        <dbReference type="SAM" id="MobiDB-lite"/>
    </source>
</evidence>
<proteinExistence type="predicted"/>
<evidence type="ECO:0008006" key="4">
    <source>
        <dbReference type="Google" id="ProtNLM"/>
    </source>
</evidence>
<dbReference type="InParanoid" id="A0A078AHD9"/>
<organism evidence="2 3">
    <name type="scientific">Stylonychia lemnae</name>
    <name type="common">Ciliate</name>
    <dbReference type="NCBI Taxonomy" id="5949"/>
    <lineage>
        <taxon>Eukaryota</taxon>
        <taxon>Sar</taxon>
        <taxon>Alveolata</taxon>
        <taxon>Ciliophora</taxon>
        <taxon>Intramacronucleata</taxon>
        <taxon>Spirotrichea</taxon>
        <taxon>Stichotrichia</taxon>
        <taxon>Sporadotrichida</taxon>
        <taxon>Oxytrichidae</taxon>
        <taxon>Stylonychinae</taxon>
        <taxon>Stylonychia</taxon>
    </lineage>
</organism>
<keyword evidence="3" id="KW-1185">Reference proteome</keyword>
<feature type="region of interest" description="Disordered" evidence="1">
    <location>
        <begin position="273"/>
        <end position="296"/>
    </location>
</feature>
<evidence type="ECO:0000313" key="3">
    <source>
        <dbReference type="Proteomes" id="UP000039865"/>
    </source>
</evidence>
<sequence>MRDTGTDPLVKFVQTPQIPAPVYQNNFDLISNSTGSLSHRPQTTPLNINRSVFENEVLFSREAKQRIQSRQKELSQLNSQDHLKSSMGTATIDFTANNGCLNGQSGTSIGGNGISVVIGPSPQYTVLKQNELRLFLYKKRQFNKTQSSYRNIFKYFPTSFQEEASDATDQSITKSQEKTQTDKLKSKWRLRIQANLDNIMKDIFNVDLMRTKYLTMEKLVQIFAHNEIHFTEEDVTIIGTLCLNEQSVKVNYYKIFQYLGILVDEYFQRQKSPSAQQKRSDSINRTSFGGNSTMHSTRNLLSKTNLKFKGQDSDIQYVPLTQRNAIKPLTSQNNIRIQDQSPTARSNYLLNSINQQQNPIQMITAYQRHSQNQNQQFSHQVLKQKSPLKNIANIHTLFAKELFHLRYNWALIMKVLREKDQVNSGLVSDTEFKTIIRKTGCTLNDKILNMMIYTKQSDSQWQQNDVSSDYQEEQDYAVGVAGRINYLKFYTKYLK</sequence>
<protein>
    <recommendedName>
        <fullName evidence="4">EF-hand domain-containing protein</fullName>
    </recommendedName>
</protein>
<dbReference type="AlphaFoldDB" id="A0A078AHD9"/>
<accession>A0A078AHD9</accession>
<dbReference type="SUPFAM" id="SSF47473">
    <property type="entry name" value="EF-hand"/>
    <property type="match status" value="1"/>
</dbReference>